<proteinExistence type="predicted"/>
<dbReference type="AlphaFoldDB" id="A0A7D9I870"/>
<comment type="caution">
    <text evidence="1">The sequence shown here is derived from an EMBL/GenBank/DDBJ whole genome shotgun (WGS) entry which is preliminary data.</text>
</comment>
<protein>
    <submittedName>
        <fullName evidence="1">Uncharacterized protein</fullName>
    </submittedName>
</protein>
<evidence type="ECO:0000313" key="1">
    <source>
        <dbReference type="EMBL" id="CAB3999470.1"/>
    </source>
</evidence>
<dbReference type="EMBL" id="CACRXK020003595">
    <property type="protein sequence ID" value="CAB3999470.1"/>
    <property type="molecule type" value="Genomic_DNA"/>
</dbReference>
<gene>
    <name evidence="1" type="ORF">PACLA_8A047973</name>
</gene>
<accession>A0A7D9I870</accession>
<organism evidence="1 2">
    <name type="scientific">Paramuricea clavata</name>
    <name type="common">Red gorgonian</name>
    <name type="synonym">Violescent sea-whip</name>
    <dbReference type="NCBI Taxonomy" id="317549"/>
    <lineage>
        <taxon>Eukaryota</taxon>
        <taxon>Metazoa</taxon>
        <taxon>Cnidaria</taxon>
        <taxon>Anthozoa</taxon>
        <taxon>Octocorallia</taxon>
        <taxon>Malacalcyonacea</taxon>
        <taxon>Plexauridae</taxon>
        <taxon>Paramuricea</taxon>
    </lineage>
</organism>
<keyword evidence="2" id="KW-1185">Reference proteome</keyword>
<dbReference type="Proteomes" id="UP001152795">
    <property type="component" value="Unassembled WGS sequence"/>
</dbReference>
<evidence type="ECO:0000313" key="2">
    <source>
        <dbReference type="Proteomes" id="UP001152795"/>
    </source>
</evidence>
<reference evidence="1" key="1">
    <citation type="submission" date="2020-04" db="EMBL/GenBank/DDBJ databases">
        <authorList>
            <person name="Alioto T."/>
            <person name="Alioto T."/>
            <person name="Gomez Garrido J."/>
        </authorList>
    </citation>
    <scope>NUCLEOTIDE SEQUENCE</scope>
    <source>
        <strain evidence="1">A484AB</strain>
    </source>
</reference>
<sequence>MQEDEWFLDKLMTIFQQELEARERANLQCLPSSNSSYQRNKPATATALFEGLHDTTCSYGQGQHLSANCKIVTNVAARRDILKRSGRCFVCLRKNVLVRKANRTSNVLNVVDDIMEVCAWAANLDKNSPTLTHQPTSKNLSIHVSLQQRLRKGKKLELVTAKVNIYKPGMQENRVNARFILDSGSQRSFVTTRVKNQLNLDADIFGDQAEKLQICEFLHFNIEAESTYPDISLLAFVVPTICQPLRHQTTQAAQEIYHSLKGLNLEDLDTG</sequence>
<name>A0A7D9I870_PARCT</name>